<evidence type="ECO:0000256" key="1">
    <source>
        <dbReference type="ARBA" id="ARBA00006153"/>
    </source>
</evidence>
<dbReference type="PANTHER" id="PTHR32494">
    <property type="entry name" value="ALLANTOATE DEIMINASE-RELATED"/>
    <property type="match status" value="1"/>
</dbReference>
<comment type="caution">
    <text evidence="4">The sequence shown here is derived from an EMBL/GenBank/DDBJ whole genome shotgun (WGS) entry which is preliminary data.</text>
</comment>
<name>A0ABP4N5P2_9MICO</name>
<dbReference type="Gene3D" id="3.30.70.360">
    <property type="match status" value="1"/>
</dbReference>
<dbReference type="SUPFAM" id="SSF55031">
    <property type="entry name" value="Bacterial exopeptidase dimerisation domain"/>
    <property type="match status" value="1"/>
</dbReference>
<comment type="similarity">
    <text evidence="1">Belongs to the peptidase M20 family.</text>
</comment>
<dbReference type="PANTHER" id="PTHR32494:SF5">
    <property type="entry name" value="ALLANTOATE AMIDOHYDROLASE"/>
    <property type="match status" value="1"/>
</dbReference>
<keyword evidence="2" id="KW-0378">Hydrolase</keyword>
<proteinExistence type="inferred from homology"/>
<dbReference type="Pfam" id="PF01546">
    <property type="entry name" value="Peptidase_M20"/>
    <property type="match status" value="1"/>
</dbReference>
<accession>A0ABP4N5P2</accession>
<feature type="region of interest" description="Disordered" evidence="3">
    <location>
        <begin position="1"/>
        <end position="29"/>
    </location>
</feature>
<dbReference type="NCBIfam" id="NF006772">
    <property type="entry name" value="PRK09290.2-1"/>
    <property type="match status" value="1"/>
</dbReference>
<dbReference type="Proteomes" id="UP001501791">
    <property type="component" value="Unassembled WGS sequence"/>
</dbReference>
<dbReference type="InterPro" id="IPR036264">
    <property type="entry name" value="Bact_exopeptidase_dim_dom"/>
</dbReference>
<sequence>MTSPSTETSTASPASEAPANAAPSTVAPSSDATFLTDFHHVATFGATDNDGVDRQALTPEDKQSRDWMRGWAEGNGFEVRVDAIGNMFACLELVPDAPYVLIGSHLDSQPLGGRFDGAYGVIAALFAALRVKENIAESGQVPHFNLAVVNWFNEEGGRFAPSIMGSSVYAGLFDLDEMLAVQDLEGTSVAEALAAIGYNGTDTPPEAISYAEIHIEQGRILEREATNIGVVESSWYTQKLDIDVLGEQSHTGATAMADRHDALVAASRVVLAVAEVVDEFEDEVLVSSVGQHVVEPNSPIVVPRRVHMVADLRSSDPAVVIAARDTLRNQIADIARAHDITINVEDFDIRDKRHFPETGVELAEKAVANEGLSIRRLETMAGHDSVAMNHRVPAVMMFVPSVDGVSHCEREFTTDEDMVRGLGVLTSVANELVNGELSEERDGEIWVGRSVAEVPAASSSARAFASSKLNA</sequence>
<reference evidence="5" key="1">
    <citation type="journal article" date="2019" name="Int. J. Syst. Evol. Microbiol.">
        <title>The Global Catalogue of Microorganisms (GCM) 10K type strain sequencing project: providing services to taxonomists for standard genome sequencing and annotation.</title>
        <authorList>
            <consortium name="The Broad Institute Genomics Platform"/>
            <consortium name="The Broad Institute Genome Sequencing Center for Infectious Disease"/>
            <person name="Wu L."/>
            <person name="Ma J."/>
        </authorList>
    </citation>
    <scope>NUCLEOTIDE SEQUENCE [LARGE SCALE GENOMIC DNA]</scope>
    <source>
        <strain evidence="5">JCM 13319</strain>
    </source>
</reference>
<feature type="compositionally biased region" description="Low complexity" evidence="3">
    <location>
        <begin position="1"/>
        <end position="25"/>
    </location>
</feature>
<dbReference type="InterPro" id="IPR010158">
    <property type="entry name" value="Amidase_Cbmase"/>
</dbReference>
<dbReference type="Gene3D" id="3.40.630.10">
    <property type="entry name" value="Zn peptidases"/>
    <property type="match status" value="1"/>
</dbReference>
<evidence type="ECO:0000313" key="5">
    <source>
        <dbReference type="Proteomes" id="UP001501791"/>
    </source>
</evidence>
<dbReference type="NCBIfam" id="TIGR01879">
    <property type="entry name" value="hydantase"/>
    <property type="match status" value="1"/>
</dbReference>
<evidence type="ECO:0000256" key="2">
    <source>
        <dbReference type="ARBA" id="ARBA00022801"/>
    </source>
</evidence>
<gene>
    <name evidence="4" type="ORF">GCM10009691_31840</name>
</gene>
<dbReference type="InterPro" id="IPR002933">
    <property type="entry name" value="Peptidase_M20"/>
</dbReference>
<dbReference type="SUPFAM" id="SSF53187">
    <property type="entry name" value="Zn-dependent exopeptidases"/>
    <property type="match status" value="1"/>
</dbReference>
<protein>
    <submittedName>
        <fullName evidence="4">M20 family metallo-hydrolase</fullName>
    </submittedName>
</protein>
<dbReference type="EMBL" id="BAAALY010000016">
    <property type="protein sequence ID" value="GAA1555151.1"/>
    <property type="molecule type" value="Genomic_DNA"/>
</dbReference>
<dbReference type="RefSeq" id="WP_346036785.1">
    <property type="nucleotide sequence ID" value="NZ_BAAALY010000016.1"/>
</dbReference>
<organism evidence="4 5">
    <name type="scientific">Brevibacterium picturae</name>
    <dbReference type="NCBI Taxonomy" id="260553"/>
    <lineage>
        <taxon>Bacteria</taxon>
        <taxon>Bacillati</taxon>
        <taxon>Actinomycetota</taxon>
        <taxon>Actinomycetes</taxon>
        <taxon>Micrococcales</taxon>
        <taxon>Brevibacteriaceae</taxon>
        <taxon>Brevibacterium</taxon>
    </lineage>
</organism>
<evidence type="ECO:0000313" key="4">
    <source>
        <dbReference type="EMBL" id="GAA1555151.1"/>
    </source>
</evidence>
<keyword evidence="5" id="KW-1185">Reference proteome</keyword>
<evidence type="ECO:0000256" key="3">
    <source>
        <dbReference type="SAM" id="MobiDB-lite"/>
    </source>
</evidence>
<dbReference type="CDD" id="cd03884">
    <property type="entry name" value="M20_bAS"/>
    <property type="match status" value="1"/>
</dbReference>